<dbReference type="RefSeq" id="WP_161262238.1">
    <property type="nucleotide sequence ID" value="NZ_JAFBDC010000009.1"/>
</dbReference>
<evidence type="ECO:0000313" key="2">
    <source>
        <dbReference type="Proteomes" id="UP000471031"/>
    </source>
</evidence>
<name>A0A845LA99_HELGE</name>
<reference evidence="1 2" key="1">
    <citation type="submission" date="2020-01" db="EMBL/GenBank/DDBJ databases">
        <title>Whole genome sequence of Heliobacterium gestii DSM 11169.</title>
        <authorList>
            <person name="Kyndt J.A."/>
            <person name="Meyer T.E."/>
        </authorList>
    </citation>
    <scope>NUCLEOTIDE SEQUENCE [LARGE SCALE GENOMIC DNA]</scope>
    <source>
        <strain evidence="1 2">DSM 11169</strain>
    </source>
</reference>
<sequence>MLEELLLETEPEWRLYEWLNANQVAFSLDPAQALLMDPDDPQGRVWFVIEQEGIRVRYAGPSGFLIRGHSGKERIEANVDGILQ</sequence>
<accession>A0A845LA99</accession>
<protein>
    <submittedName>
        <fullName evidence="1">Uncharacterized protein</fullName>
    </submittedName>
</protein>
<evidence type="ECO:0000313" key="1">
    <source>
        <dbReference type="EMBL" id="MZP43667.1"/>
    </source>
</evidence>
<gene>
    <name evidence="1" type="ORF">GTO89_11505</name>
</gene>
<proteinExistence type="predicted"/>
<keyword evidence="2" id="KW-1185">Reference proteome</keyword>
<organism evidence="1 2">
    <name type="scientific">Heliomicrobium gestii</name>
    <name type="common">Heliobacterium gestii</name>
    <dbReference type="NCBI Taxonomy" id="2699"/>
    <lineage>
        <taxon>Bacteria</taxon>
        <taxon>Bacillati</taxon>
        <taxon>Bacillota</taxon>
        <taxon>Clostridia</taxon>
        <taxon>Eubacteriales</taxon>
        <taxon>Heliobacteriaceae</taxon>
        <taxon>Heliomicrobium</taxon>
    </lineage>
</organism>
<comment type="caution">
    <text evidence="1">The sequence shown here is derived from an EMBL/GenBank/DDBJ whole genome shotgun (WGS) entry which is preliminary data.</text>
</comment>
<dbReference type="EMBL" id="WXEX01000009">
    <property type="protein sequence ID" value="MZP43667.1"/>
    <property type="molecule type" value="Genomic_DNA"/>
</dbReference>
<dbReference type="Proteomes" id="UP000471031">
    <property type="component" value="Unassembled WGS sequence"/>
</dbReference>
<dbReference type="AlphaFoldDB" id="A0A845LA99"/>
<dbReference type="OrthoDB" id="11970at2"/>